<feature type="region of interest" description="Disordered" evidence="1">
    <location>
        <begin position="743"/>
        <end position="763"/>
    </location>
</feature>
<reference evidence="3 4" key="1">
    <citation type="journal article" date="2011" name="Stand. Genomic Sci.">
        <title>Complete genome sequence of 'Thioalkalivibrio sulfidophilus' HL-EbGr7.</title>
        <authorList>
            <person name="Muyzer G."/>
            <person name="Sorokin D.Y."/>
            <person name="Mavromatis K."/>
            <person name="Lapidus A."/>
            <person name="Clum A."/>
            <person name="Ivanova N."/>
            <person name="Pati A."/>
            <person name="d'Haeseleer P."/>
            <person name="Woyke T."/>
            <person name="Kyrpides N.C."/>
        </authorList>
    </citation>
    <scope>NUCLEOTIDE SEQUENCE [LARGE SCALE GENOMIC DNA]</scope>
    <source>
        <strain evidence="3 4">HL-EbGR7</strain>
    </source>
</reference>
<dbReference type="SUPFAM" id="SSF51126">
    <property type="entry name" value="Pectin lyase-like"/>
    <property type="match status" value="1"/>
</dbReference>
<feature type="compositionally biased region" description="Basic residues" evidence="1">
    <location>
        <begin position="3861"/>
        <end position="3887"/>
    </location>
</feature>
<dbReference type="InterPro" id="IPR011050">
    <property type="entry name" value="Pectin_lyase_fold/virulence"/>
</dbReference>
<dbReference type="EMBL" id="CP001339">
    <property type="protein sequence ID" value="ACL71744.1"/>
    <property type="molecule type" value="Genomic_DNA"/>
</dbReference>
<sequence length="3954" mass="391387" precursor="true">MGRQQQKRRAIRGRRADRCGRETTPAGVFPRFRPHPLSLAALAAFGAAPGLLQADGSLGIVPDGRTQTHLDQSTPGITHIHTDTVRGHNAFNSFHHFQVGEGHTANLHLPQYTRNLINLVHDSRVVINGTLNSYKDGAIGGNVVFADPHGFVVGAGGQVNVGSLAVATPTTAFMNQLIAPDGGISDSHVARLLEGDIPVSADGLISIQGQVNATDAILLLGHQVQLSGGLNTRLSDTEHQVLFSSAVNVEGLGLGADVQIADGDIVIVARDDVSISGDISARGRSGRSGGTVLVTAGGHVTLESSARLDVSGEGAGSDGGTLVVYGESSATVLGAAELKARGGESGDGGFIEVSAGDQIRIQGGRYDAGASNGALGQILFDPYDIYVGVSDTDIVQSVDLFLTGNVTWIASESITIAENVTFSTRDLASGDHEAGVSAGDSGNIHFISPNILIEEGARLFAHVEEGSSYQAGSITLEALKGDQTRLGVATSAARIDVHGELRGGDINLIAHAAARVSEDATDTNALRGLATDLLDGLLDLVPQFDMGFGIADAVASIVVHDTAVLEASGDIHLDARATREVSLEAGAVGDLAGVAALYGELRGETRAEIRAGAQVSAGGQLAVQARSDNTLNLDAATRAGDNDVYFAGTLAIGIADGLETVASIALDAPADGDHAGDILVWARTDNDFRISALNEASPGGSVGLAAAVLDASTSSRAGAEGGIRVGGDLTVIAESDTAARQVAAATGAPDGGGGDGEGASAEGDSGAVAEFIQGFQGKQSEGIESGGDGPGGQDNGGLPLDLGAAVAVSLGGASSEARLGDTTLEAGGDVALIATTHERNLSTHALSGASSAAEDGSGNPLAVSAAVAVTDLSLGASAVIGPQASVNAARVGVLAQVDLPLRGAWGEDENTGSLDNLTGEQPEDLASYLTSHASASVEAGEDTQVGLGGAVNYLNIAVSTEAAIDGEVTASGAAGAWETTVDGRSFHWDQAVSVTARSRLETLDVAGNVTGFGSAVGIGGVFNWVTHDVNTRARIGAGAEIVTTGLAVNAEGIHTLIAYAPVSGSGDGGSLGLGAAGVYAGLKTRTTAEVQDNARVNVDRPVPGSPDPLPPTPDNVAVMALGRNTLEVASASIAAGQQTVGLSATVAYGDLDVETTARVGSGQGLNAADLVIHARNDNDLSVSAAASSEGTAALGIAAAIADVNTVTLAELSRDVTLDGGLTLAAESSTARLAVAAETSVADAEAADEGAATADNDQGSTRFVADRTQGASDQAAASGDDGQGGSSHASAPGTGDDGGLPIKFGSAVAINLASETADARIGNGVSVQADGDAVVFARRELHELETRAVSAATSSADGGDSGAGDSGVAVSISAGVAVGIIDQHARAIVGDRDDATGAVNADGVQISAARLGVGAELLVPARDEQAPGLDDFMGESDPDTGALNGHASATLSGSGDTVSLAGAVNYLDLSSAAEARIGSGAILTLAADGDPDGWSASLAGEELAAFAAVLDVAVLARVETITVAGNQAETGKVGIGGAFNWVQQDTRVLAEVLADQVSAGGVDADLRVAAERRDLMVVLTPVTGEAGETVGIGAGVALGMLHGETTARLEPGTELDITGAARVAAQGDNETVVAAGTSVSGSARVGFSATVAYTEVRGATRATARGGLSAGSLTVEAHNTHDHETSASAQVSGGAAVGIAAAVADIAPEALATLGGTVVAADGVTVLATSTSTGNQVAASTVASGGEEGEEGDGESSAGTSGNDQGSTDFARGRGEQGGESLDGRMAGSGDPGGNGGGDDSGGFGLQLGSALALNFSSQTARAVVEDGSSVTAADGEVAVIARTEDTGIRNWAEAGATSQTEDGDTSLLVSAAVAVGLYDYTAEALVGDNVTLSAARIGVAAEVSLPLGASLDKWTDLDGWIEFFETKPGLSAVDDNITEWAEAQIDTYASATTTSSGESIDIAGAVNYVDFSNTATAWVGEGSVLTATGIGTGPWSTVYGEDRSVAWTHGVTITAHAETATIDVAGNFDSLLSPGQSSDGGKLALGAAFNWVNHENKVTAGLADHVTVVAQDTDLGVRATAFDQVIAISPTSGAGAGIAGNGIVSLTLLDNETVASIGEGADITARSVSVEASQALSVWSVAGALTQADNAAVGIAVAANDLNTTTHAFIAGGVIRTDDLGVSAATSGLVGAGALAGALAGDAPGGVGEAKGLTDKASENLQDRTAETNGEADGLSGDDDAIFAEGEAELLAASEDGEDPNNPDYAEDGRLSESDRQGGAEDEFLADNTRAKSNTGSNDPDQKNFGIAVSGSGTVNLSSLETRAWVSGVQVEALDAGMVDVTISALNDTDLISVSGAGALVRAGKNADGPQVAFAGAVAYNVLANTTEAALRDSTLSDAGGVNVSAITSGDQIAIALGLAANTAASDSKSASLAGSVSIARTRNQTLSGIYNSSLDGTGSGDLAVLAYDRSRIASGGGALTLGGAIGVGAAVSVNLIGNGIDAVIEGGRVEGFEDVAVRALSASRILGLAAMVGFNKGRLGFGGSAVFNQVRNTIHAGIVEGAEVGAAGDVIVTAAGTDLEPAAVQALGRRDSGVDFDAGDTPLTNPDYQASEEDGSLDEAPQIGGAEIRGEAIIGIAGTITGSSKAAIGLSFAGNWVESSYTARIDQATVQAGGEVSVTAADSAVIIGVGVGGGASGKFAGMGAGVANVIRSSAEASVIGKPGFGGALDVDAGGLNVLALKESDIYSLAGGFAFSSKASIGAAVGYNEITTTTRARIEDARVRVDEAIHVDALSTSGIYGGAIAGAGAGTFALGGSVVINRIGQTVDAGVSGSTLTADSLRINAGDSDDTRTADIWALSGNIAGAGKVAVGVAVAYNEIGGWTGGSANAFTAGVDGSTLILSDQLEVRSGARSNVQTLAATGAFAGNVAAGASVAVSNIGTRVESAITDSRVNASGQPGAGSLDVTVSARDASTIRAAAGSLQGAGKVAVGLATAVNRIDTAVDARISGNLAGDEIRARNVVVDAYSESTIQTLTAGLSAAGKGGVAGSVSVNLLGGSVVAAIDNGARVHALNNVGVLAENRDVMNVVGGGLAFGLYVGAAGSVAVNLISSETHAYIDGAQVTALAAIDGDLLTVNDGSLANRPQVIAIDRTGEHQASADSYASGISFNALTENTRQVHGLAVNATSTQRVGVAAGSAGFAFNPKGSVGLAATVNVSEVGGETGAWIRNAQINPDTTGAGAGQTVDVKASSHTHNSSAVLGAAGALVAAGGAATVDVIDRSTRAYLEGGSVQAERVAVQARSTQGVTAIAAGFTVGGVGLAGSAPVVLASAETGAWIDGTEVRAVDLTVDAASDAAFSLIAGSASGGVLAGAAAIGFLQNDNLTRAYIQNSRMSVAGNTAGIDVTGDLVVQASAHTTVNTFVAGASYGSTGLAGMASVLLLDGTTEAWIFNSDVGLVSGGAGSVRVAASDSLSVDAMTGGVALGGNAAGAAAAVLLGGSRTEAAISRSDLQVRGDVDVIAERDWNIDLLTMSGALASGAGLGGAASVILLGQGSAGAPIIGELNQGGSGTLSSVDALTGAAVYEDDEALLTPEEQARLQGGSGARSAAQRVSSGRYNGVKALVDDQTRINAIGPGANLTVQATDRTRTLSTTGAVGLGLSMAGVGAGAGVTRIYTVVEAAVSDAQTIQGFDSLLVSASALDRGNGPAARIDALAGGGGAGLGLGAAYADARIQNTVSATLGGQGIEAGSILIQAEDSTSVRTDAKGAGGAFGIAVGVALSHAQKTSTVTAGVAAGAQIDNLPSLDIEATSRGQVSASATALAGGVFAAGAGADVYAPGCRDGQCRHRCRRDGQPEPWRQPVRRCPRRARRPGRGTRRERGRQRRGGRVPGRGGGRHPGERLPGQRCQHHRHGPGYRLPGHQRTRGRRSRGLGPGDRGRRIRAAGRRRCRRPCP</sequence>
<dbReference type="NCBIfam" id="NF012204">
    <property type="entry name" value="adhes_FxxPxG"/>
    <property type="match status" value="1"/>
</dbReference>
<dbReference type="KEGG" id="tgr:Tgr7_0651"/>
<dbReference type="InterPro" id="IPR047881">
    <property type="entry name" value="LktA_repeat"/>
</dbReference>
<dbReference type="Gene3D" id="2.160.20.10">
    <property type="entry name" value="Single-stranded right-handed beta-helix, Pectin lyase-like"/>
    <property type="match status" value="1"/>
</dbReference>
<name>B8GLZ1_THISH</name>
<feature type="region of interest" description="Disordered" evidence="1">
    <location>
        <begin position="2252"/>
        <end position="2307"/>
    </location>
</feature>
<evidence type="ECO:0000313" key="3">
    <source>
        <dbReference type="EMBL" id="ACL71744.1"/>
    </source>
</evidence>
<dbReference type="STRING" id="396588.Tgr7_0651"/>
<feature type="region of interest" description="Disordered" evidence="1">
    <location>
        <begin position="1"/>
        <end position="27"/>
    </location>
</feature>
<dbReference type="InterPro" id="IPR008638">
    <property type="entry name" value="FhaB/CdiA-like_TPS"/>
</dbReference>
<feature type="region of interest" description="Disordered" evidence="1">
    <location>
        <begin position="1730"/>
        <end position="1801"/>
    </location>
</feature>
<evidence type="ECO:0000256" key="1">
    <source>
        <dbReference type="SAM" id="MobiDB-lite"/>
    </source>
</evidence>
<feature type="region of interest" description="Disordered" evidence="1">
    <location>
        <begin position="3848"/>
        <end position="3954"/>
    </location>
</feature>
<proteinExistence type="predicted"/>
<dbReference type="SMART" id="SM00912">
    <property type="entry name" value="Haemagg_act"/>
    <property type="match status" value="1"/>
</dbReference>
<accession>B8GLZ1</accession>
<feature type="region of interest" description="Disordered" evidence="1">
    <location>
        <begin position="2594"/>
        <end position="2619"/>
    </location>
</feature>
<feature type="region of interest" description="Disordered" evidence="1">
    <location>
        <begin position="1267"/>
        <end position="1297"/>
    </location>
</feature>
<dbReference type="HOGENOM" id="CLU_224129_0_0_6"/>
<gene>
    <name evidence="3" type="ordered locus">Tgr7_0651</name>
</gene>
<dbReference type="OrthoDB" id="6721845at2"/>
<feature type="compositionally biased region" description="Low complexity" evidence="1">
    <location>
        <begin position="1268"/>
        <end position="1290"/>
    </location>
</feature>
<dbReference type="RefSeq" id="WP_012637232.1">
    <property type="nucleotide sequence ID" value="NC_011901.1"/>
</dbReference>
<dbReference type="InterPro" id="IPR012334">
    <property type="entry name" value="Pectin_lyas_fold"/>
</dbReference>
<protein>
    <recommendedName>
        <fullName evidence="2">Filamentous haemagglutinin FhaB/tRNA nuclease CdiA-like TPS domain-containing protein</fullName>
    </recommendedName>
</protein>
<dbReference type="eggNOG" id="COG2911">
    <property type="taxonomic scope" value="Bacteria"/>
</dbReference>
<organism evidence="3 4">
    <name type="scientific">Thioalkalivibrio sulfidiphilus (strain HL-EbGR7)</name>
    <dbReference type="NCBI Taxonomy" id="396588"/>
    <lineage>
        <taxon>Bacteria</taxon>
        <taxon>Pseudomonadati</taxon>
        <taxon>Pseudomonadota</taxon>
        <taxon>Gammaproteobacteria</taxon>
        <taxon>Chromatiales</taxon>
        <taxon>Ectothiorhodospiraceae</taxon>
        <taxon>Thioalkalivibrio</taxon>
    </lineage>
</organism>
<feature type="compositionally biased region" description="Basic and acidic residues" evidence="1">
    <location>
        <begin position="2267"/>
        <end position="2279"/>
    </location>
</feature>
<feature type="domain" description="Filamentous haemagglutinin FhaB/tRNA nuclease CdiA-like TPS" evidence="2">
    <location>
        <begin position="64"/>
        <end position="176"/>
    </location>
</feature>
<dbReference type="Proteomes" id="UP000002383">
    <property type="component" value="Chromosome"/>
</dbReference>
<feature type="compositionally biased region" description="Gly residues" evidence="1">
    <location>
        <begin position="784"/>
        <end position="795"/>
    </location>
</feature>
<keyword evidence="4" id="KW-1185">Reference proteome</keyword>
<feature type="compositionally biased region" description="Basic residues" evidence="1">
    <location>
        <begin position="1"/>
        <end position="13"/>
    </location>
</feature>
<feature type="compositionally biased region" description="Basic residues" evidence="1">
    <location>
        <begin position="3939"/>
        <end position="3954"/>
    </location>
</feature>
<feature type="compositionally biased region" description="Gly residues" evidence="1">
    <location>
        <begin position="1789"/>
        <end position="1801"/>
    </location>
</feature>
<evidence type="ECO:0000259" key="2">
    <source>
        <dbReference type="SMART" id="SM00912"/>
    </source>
</evidence>
<dbReference type="eggNOG" id="COG3210">
    <property type="taxonomic scope" value="Bacteria"/>
</dbReference>
<feature type="region of interest" description="Disordered" evidence="1">
    <location>
        <begin position="779"/>
        <end position="798"/>
    </location>
</feature>
<evidence type="ECO:0000313" key="4">
    <source>
        <dbReference type="Proteomes" id="UP000002383"/>
    </source>
</evidence>
<feature type="compositionally biased region" description="Basic residues" evidence="1">
    <location>
        <begin position="3907"/>
        <end position="3930"/>
    </location>
</feature>
<dbReference type="NCBIfam" id="NF012206">
    <property type="entry name" value="LktA_tand_53"/>
    <property type="match status" value="13"/>
</dbReference>